<dbReference type="PANTHER" id="PTHR44942:SF10">
    <property type="entry name" value="METHYLTRANSFERASE TYPE 11 DOMAIN-CONTAINING PROTEIN"/>
    <property type="match status" value="1"/>
</dbReference>
<evidence type="ECO:0000313" key="2">
    <source>
        <dbReference type="EMBL" id="KAF3178669.1"/>
    </source>
</evidence>
<name>A0A7C8PT75_ORBOL</name>
<dbReference type="Pfam" id="PF08241">
    <property type="entry name" value="Methyltransf_11"/>
    <property type="match status" value="1"/>
</dbReference>
<dbReference type="GO" id="GO:0008757">
    <property type="term" value="F:S-adenosylmethionine-dependent methyltransferase activity"/>
    <property type="evidence" value="ECO:0007669"/>
    <property type="project" value="InterPro"/>
</dbReference>
<dbReference type="EMBL" id="JAABOE010000040">
    <property type="protein sequence ID" value="KAF3178669.1"/>
    <property type="molecule type" value="Genomic_DNA"/>
</dbReference>
<dbReference type="Proteomes" id="UP000479691">
    <property type="component" value="Unassembled WGS sequence"/>
</dbReference>
<dbReference type="InterPro" id="IPR013216">
    <property type="entry name" value="Methyltransf_11"/>
</dbReference>
<dbReference type="CDD" id="cd02440">
    <property type="entry name" value="AdoMet_MTases"/>
    <property type="match status" value="1"/>
</dbReference>
<dbReference type="InterPro" id="IPR051052">
    <property type="entry name" value="Diverse_substrate_MTase"/>
</dbReference>
<dbReference type="SUPFAM" id="SSF53335">
    <property type="entry name" value="S-adenosyl-L-methionine-dependent methyltransferases"/>
    <property type="match status" value="1"/>
</dbReference>
<dbReference type="InterPro" id="IPR029063">
    <property type="entry name" value="SAM-dependent_MTases_sf"/>
</dbReference>
<evidence type="ECO:0000313" key="3">
    <source>
        <dbReference type="Proteomes" id="UP000479691"/>
    </source>
</evidence>
<reference evidence="2 3" key="1">
    <citation type="submission" date="2019-06" db="EMBL/GenBank/DDBJ databases">
        <authorList>
            <person name="Palmer J.M."/>
        </authorList>
    </citation>
    <scope>NUCLEOTIDE SEQUENCE [LARGE SCALE GENOMIC DNA]</scope>
    <source>
        <strain evidence="2 3">TWF788</strain>
    </source>
</reference>
<protein>
    <recommendedName>
        <fullName evidence="1">Methyltransferase type 11 domain-containing protein</fullName>
    </recommendedName>
</protein>
<dbReference type="Gene3D" id="3.40.50.150">
    <property type="entry name" value="Vaccinia Virus protein VP39"/>
    <property type="match status" value="1"/>
</dbReference>
<gene>
    <name evidence="2" type="ORF">TWF788_007399</name>
</gene>
<feature type="domain" description="Methyltransferase type 11" evidence="1">
    <location>
        <begin position="54"/>
        <end position="152"/>
    </location>
</feature>
<proteinExistence type="predicted"/>
<dbReference type="AlphaFoldDB" id="A0A7C8PT75"/>
<sequence>MSSPSTTQPETTFRAFTNSQGSDYAKYRRDYHPSLYHEIINYHTSKHGELNTLLDIGCGPGIAIRTFAKTFKHAIGIDASEGMIATAKSLGGKTSTSESIRFEVSMDFGKNLNLPDGSVDVITVATAAHWFDMNVFWKQVARLLKPGGTVAIWTGACDLKAAPPTPRYEEVTKVMQRMMHELSPYETLGNKVNVGLYVDLRMPWMLEKPVMAFKKRHFGRVEWGTGTPSALPGNEFLAEHKPQSLDSIEMMLGTWSAVVRWREANKEKVKTEEDVVRKMRRGVEGVLRGVGVGKGEELVWEGVEGALLLCRRT</sequence>
<dbReference type="PANTHER" id="PTHR44942">
    <property type="entry name" value="METHYLTRANSF_11 DOMAIN-CONTAINING PROTEIN"/>
    <property type="match status" value="1"/>
</dbReference>
<accession>A0A7C8PT75</accession>
<comment type="caution">
    <text evidence="2">The sequence shown here is derived from an EMBL/GenBank/DDBJ whole genome shotgun (WGS) entry which is preliminary data.</text>
</comment>
<evidence type="ECO:0000259" key="1">
    <source>
        <dbReference type="Pfam" id="PF08241"/>
    </source>
</evidence>
<organism evidence="2 3">
    <name type="scientific">Orbilia oligospora</name>
    <name type="common">Nematode-trapping fungus</name>
    <name type="synonym">Arthrobotrys oligospora</name>
    <dbReference type="NCBI Taxonomy" id="2813651"/>
    <lineage>
        <taxon>Eukaryota</taxon>
        <taxon>Fungi</taxon>
        <taxon>Dikarya</taxon>
        <taxon>Ascomycota</taxon>
        <taxon>Pezizomycotina</taxon>
        <taxon>Orbiliomycetes</taxon>
        <taxon>Orbiliales</taxon>
        <taxon>Orbiliaceae</taxon>
        <taxon>Orbilia</taxon>
    </lineage>
</organism>